<organism evidence="1 2">
    <name type="scientific">Cordylochernes scorpioides</name>
    <dbReference type="NCBI Taxonomy" id="51811"/>
    <lineage>
        <taxon>Eukaryota</taxon>
        <taxon>Metazoa</taxon>
        <taxon>Ecdysozoa</taxon>
        <taxon>Arthropoda</taxon>
        <taxon>Chelicerata</taxon>
        <taxon>Arachnida</taxon>
        <taxon>Pseudoscorpiones</taxon>
        <taxon>Cheliferoidea</taxon>
        <taxon>Chernetidae</taxon>
        <taxon>Cordylochernes</taxon>
    </lineage>
</organism>
<dbReference type="Proteomes" id="UP001235939">
    <property type="component" value="Chromosome 03"/>
</dbReference>
<dbReference type="EMBL" id="CP092865">
    <property type="protein sequence ID" value="UYV65940.1"/>
    <property type="molecule type" value="Genomic_DNA"/>
</dbReference>
<proteinExistence type="predicted"/>
<reference evidence="1 2" key="1">
    <citation type="submission" date="2022-01" db="EMBL/GenBank/DDBJ databases">
        <title>A chromosomal length assembly of Cordylochernes scorpioides.</title>
        <authorList>
            <person name="Zeh D."/>
            <person name="Zeh J."/>
        </authorList>
    </citation>
    <scope>NUCLEOTIDE SEQUENCE [LARGE SCALE GENOMIC DNA]</scope>
    <source>
        <strain evidence="1">IN4F17</strain>
        <tissue evidence="1">Whole Body</tissue>
    </source>
</reference>
<name>A0ABY6KFH8_9ARAC</name>
<protein>
    <submittedName>
        <fullName evidence="1">Uncharacterized protein</fullName>
    </submittedName>
</protein>
<sequence>MLFPHDNAQPHRCNVAAFKLFEDAVLRLVILREWPSGIFGIGRLGRLRGGGPRFGLRLSNGGKLGLL</sequence>
<evidence type="ECO:0000313" key="2">
    <source>
        <dbReference type="Proteomes" id="UP001235939"/>
    </source>
</evidence>
<accession>A0ABY6KFH8</accession>
<gene>
    <name evidence="1" type="ORF">LAZ67_3005939</name>
</gene>
<keyword evidence="2" id="KW-1185">Reference proteome</keyword>
<evidence type="ECO:0000313" key="1">
    <source>
        <dbReference type="EMBL" id="UYV65940.1"/>
    </source>
</evidence>